<reference evidence="2" key="1">
    <citation type="submission" date="2024-06" db="EMBL/GenBank/DDBJ databases">
        <title>Draft Genome Sequences of Epichloe bromicola Strains Isolated from Elymus ciliaris.</title>
        <authorList>
            <consortium name="Epichloe bromicola genome sequencing consortium"/>
            <person name="Miura A."/>
            <person name="Imano S."/>
            <person name="Ashida A."/>
            <person name="Sato I."/>
            <person name="Chiba S."/>
            <person name="Tanaka A."/>
            <person name="Camagna M."/>
            <person name="Takemoto D."/>
        </authorList>
    </citation>
    <scope>NUCLEOTIDE SEQUENCE [LARGE SCALE GENOMIC DNA]</scope>
    <source>
        <strain evidence="2">DP</strain>
    </source>
</reference>
<dbReference type="Proteomes" id="UP001562357">
    <property type="component" value="Unassembled WGS sequence"/>
</dbReference>
<comment type="caution">
    <text evidence="1">The sequence shown here is derived from an EMBL/GenBank/DDBJ whole genome shotgun (WGS) entry which is preliminary data.</text>
</comment>
<evidence type="ECO:0000313" key="2">
    <source>
        <dbReference type="Proteomes" id="UP001562357"/>
    </source>
</evidence>
<sequence length="103" mass="11358">MDGRSELGVLFKRKALMTYDSSPRRIKYLVAEYTKTKGCKAAIINVGAGWYLENHFNSEVAGLTIPFNSITNDHSDIVHGVLLDPEAYNGKDIQGISNLATPE</sequence>
<proteinExistence type="predicted"/>
<protein>
    <submittedName>
        <fullName evidence="1">Uncharacterized protein</fullName>
    </submittedName>
</protein>
<organism evidence="1 2">
    <name type="scientific">Epichloe bromicola</name>
    <dbReference type="NCBI Taxonomy" id="79588"/>
    <lineage>
        <taxon>Eukaryota</taxon>
        <taxon>Fungi</taxon>
        <taxon>Dikarya</taxon>
        <taxon>Ascomycota</taxon>
        <taxon>Pezizomycotina</taxon>
        <taxon>Sordariomycetes</taxon>
        <taxon>Hypocreomycetidae</taxon>
        <taxon>Hypocreales</taxon>
        <taxon>Clavicipitaceae</taxon>
        <taxon>Epichloe</taxon>
    </lineage>
</organism>
<evidence type="ECO:0000313" key="1">
    <source>
        <dbReference type="EMBL" id="GAB0132976.1"/>
    </source>
</evidence>
<gene>
    <name evidence="1" type="primary">g1396</name>
    <name evidence="1" type="ORF">EsDP_00001396</name>
</gene>
<keyword evidence="2" id="KW-1185">Reference proteome</keyword>
<dbReference type="EMBL" id="BAAFGZ010000031">
    <property type="protein sequence ID" value="GAB0132976.1"/>
    <property type="molecule type" value="Genomic_DNA"/>
</dbReference>
<accession>A0ABQ0CHS0</accession>
<name>A0ABQ0CHS0_9HYPO</name>